<feature type="transmembrane region" description="Helical" evidence="8">
    <location>
        <begin position="108"/>
        <end position="128"/>
    </location>
</feature>
<dbReference type="InterPro" id="IPR006685">
    <property type="entry name" value="MscS_channel_2nd"/>
</dbReference>
<dbReference type="Pfam" id="PF00924">
    <property type="entry name" value="MS_channel_2nd"/>
    <property type="match status" value="1"/>
</dbReference>
<organism evidence="11">
    <name type="scientific">Sinomonas puerhi</name>
    <dbReference type="NCBI Taxonomy" id="3238584"/>
    <lineage>
        <taxon>Bacteria</taxon>
        <taxon>Bacillati</taxon>
        <taxon>Actinomycetota</taxon>
        <taxon>Actinomycetes</taxon>
        <taxon>Micrococcales</taxon>
        <taxon>Micrococcaceae</taxon>
        <taxon>Sinomonas</taxon>
    </lineage>
</organism>
<dbReference type="InterPro" id="IPR010920">
    <property type="entry name" value="LSM_dom_sf"/>
</dbReference>
<dbReference type="AlphaFoldDB" id="A0AB39L0A3"/>
<evidence type="ECO:0000256" key="3">
    <source>
        <dbReference type="ARBA" id="ARBA00022475"/>
    </source>
</evidence>
<feature type="domain" description="Mechanosensitive ion channel MscS" evidence="9">
    <location>
        <begin position="155"/>
        <end position="214"/>
    </location>
</feature>
<evidence type="ECO:0000256" key="2">
    <source>
        <dbReference type="ARBA" id="ARBA00008017"/>
    </source>
</evidence>
<comment type="subcellular location">
    <subcellularLocation>
        <location evidence="1">Cell membrane</location>
        <topology evidence="1">Multi-pass membrane protein</topology>
    </subcellularLocation>
</comment>
<evidence type="ECO:0000256" key="1">
    <source>
        <dbReference type="ARBA" id="ARBA00004651"/>
    </source>
</evidence>
<keyword evidence="4 8" id="KW-0812">Transmembrane</keyword>
<keyword evidence="5 8" id="KW-1133">Transmembrane helix</keyword>
<keyword evidence="6 8" id="KW-0472">Membrane</keyword>
<dbReference type="InterPro" id="IPR045276">
    <property type="entry name" value="YbiO_bact"/>
</dbReference>
<dbReference type="PANTHER" id="PTHR30460">
    <property type="entry name" value="MODERATE CONDUCTANCE MECHANOSENSITIVE CHANNEL YBIO"/>
    <property type="match status" value="1"/>
</dbReference>
<keyword evidence="3" id="KW-1003">Cell membrane</keyword>
<dbReference type="Gene3D" id="1.10.287.1260">
    <property type="match status" value="1"/>
</dbReference>
<feature type="transmembrane region" description="Helical" evidence="8">
    <location>
        <begin position="134"/>
        <end position="152"/>
    </location>
</feature>
<feature type="region of interest" description="Disordered" evidence="7">
    <location>
        <begin position="221"/>
        <end position="254"/>
    </location>
</feature>
<evidence type="ECO:0000259" key="9">
    <source>
        <dbReference type="Pfam" id="PF00924"/>
    </source>
</evidence>
<protein>
    <submittedName>
        <fullName evidence="11">Mechanosensitive ion channel family protein</fullName>
    </submittedName>
</protein>
<dbReference type="InterPro" id="IPR023408">
    <property type="entry name" value="MscS_beta-dom_sf"/>
</dbReference>
<feature type="domain" description="Mechanosensitive ion channel transmembrane helices 2/3" evidence="10">
    <location>
        <begin position="113"/>
        <end position="153"/>
    </location>
</feature>
<evidence type="ECO:0000256" key="5">
    <source>
        <dbReference type="ARBA" id="ARBA00022989"/>
    </source>
</evidence>
<comment type="similarity">
    <text evidence="2">Belongs to the MscS (TC 1.A.23) family.</text>
</comment>
<dbReference type="Pfam" id="PF21088">
    <property type="entry name" value="MS_channel_1st"/>
    <property type="match status" value="1"/>
</dbReference>
<feature type="region of interest" description="Disordered" evidence="7">
    <location>
        <begin position="1"/>
        <end position="25"/>
    </location>
</feature>
<evidence type="ECO:0000256" key="8">
    <source>
        <dbReference type="SAM" id="Phobius"/>
    </source>
</evidence>
<dbReference type="RefSeq" id="WP_369044688.1">
    <property type="nucleotide sequence ID" value="NZ_CP163302.1"/>
</dbReference>
<feature type="compositionally biased region" description="Low complexity" evidence="7">
    <location>
        <begin position="7"/>
        <end position="25"/>
    </location>
</feature>
<evidence type="ECO:0000259" key="10">
    <source>
        <dbReference type="Pfam" id="PF21088"/>
    </source>
</evidence>
<proteinExistence type="inferred from homology"/>
<dbReference type="InterPro" id="IPR011014">
    <property type="entry name" value="MscS_channel_TM-2"/>
</dbReference>
<accession>A0AB39L0A3</accession>
<dbReference type="GO" id="GO:0005886">
    <property type="term" value="C:plasma membrane"/>
    <property type="evidence" value="ECO:0007669"/>
    <property type="project" value="UniProtKB-SubCell"/>
</dbReference>
<dbReference type="SUPFAM" id="SSF50182">
    <property type="entry name" value="Sm-like ribonucleoproteins"/>
    <property type="match status" value="1"/>
</dbReference>
<dbReference type="Gene3D" id="2.30.30.60">
    <property type="match status" value="1"/>
</dbReference>
<dbReference type="EMBL" id="CP163302">
    <property type="protein sequence ID" value="XDP43779.1"/>
    <property type="molecule type" value="Genomic_DNA"/>
</dbReference>
<dbReference type="PANTHER" id="PTHR30460:SF0">
    <property type="entry name" value="MODERATE CONDUCTANCE MECHANOSENSITIVE CHANNEL YBIO"/>
    <property type="match status" value="1"/>
</dbReference>
<feature type="compositionally biased region" description="Polar residues" evidence="7">
    <location>
        <begin position="244"/>
        <end position="254"/>
    </location>
</feature>
<dbReference type="InterPro" id="IPR049142">
    <property type="entry name" value="MS_channel_1st"/>
</dbReference>
<reference evidence="11" key="1">
    <citation type="submission" date="2024-07" db="EMBL/GenBank/DDBJ databases">
        <authorList>
            <person name="fu j."/>
        </authorList>
    </citation>
    <scope>NUCLEOTIDE SEQUENCE</scope>
    <source>
        <strain evidence="11">P10A9</strain>
    </source>
</reference>
<evidence type="ECO:0000313" key="11">
    <source>
        <dbReference type="EMBL" id="XDP43779.1"/>
    </source>
</evidence>
<evidence type="ECO:0000256" key="6">
    <source>
        <dbReference type="ARBA" id="ARBA00023136"/>
    </source>
</evidence>
<gene>
    <name evidence="11" type="ORF">AB5L97_10680</name>
</gene>
<name>A0AB39L0A3_9MICC</name>
<dbReference type="SUPFAM" id="SSF82861">
    <property type="entry name" value="Mechanosensitive channel protein MscS (YggB), transmembrane region"/>
    <property type="match status" value="1"/>
</dbReference>
<dbReference type="KEGG" id="spue:AB5L97_10680"/>
<feature type="transmembrane region" description="Helical" evidence="8">
    <location>
        <begin position="44"/>
        <end position="65"/>
    </location>
</feature>
<evidence type="ECO:0000256" key="4">
    <source>
        <dbReference type="ARBA" id="ARBA00022692"/>
    </source>
</evidence>
<dbReference type="GO" id="GO:0008381">
    <property type="term" value="F:mechanosensitive monoatomic ion channel activity"/>
    <property type="evidence" value="ECO:0007669"/>
    <property type="project" value="InterPro"/>
</dbReference>
<sequence>MFLSVIPSSTTAPPDPAPTSGASGPVPLTSTELNTAVSTLNQTLLQVAIVIGVGLVVWLTATFVIRQIVKSVLAGPVLSERRIFKWAAPALRALDSERRAQRARTIGSLLNSVVAVVITTIVVIYVLKALGVDIAPLLTSVGILGVAIGFGAQQLIRDFLAGIFITLEDQYGIGDIIETGMGEVTGTVESVGLRITRVRADDGVIWYLRNGEILRLGNRSQGSYVPPVQEAPAPEDSGEPVVEETSNGGQRSSE</sequence>
<evidence type="ECO:0000256" key="7">
    <source>
        <dbReference type="SAM" id="MobiDB-lite"/>
    </source>
</evidence>